<dbReference type="InterPro" id="IPR026593">
    <property type="entry name" value="SecY"/>
</dbReference>
<comment type="similarity">
    <text evidence="2 10 11">Belongs to the SecY/SEC61-alpha family.</text>
</comment>
<dbReference type="GO" id="GO:0006605">
    <property type="term" value="P:protein targeting"/>
    <property type="evidence" value="ECO:0007669"/>
    <property type="project" value="UniProtKB-UniRule"/>
</dbReference>
<evidence type="ECO:0000313" key="12">
    <source>
        <dbReference type="EMBL" id="GBC99268.1"/>
    </source>
</evidence>
<protein>
    <recommendedName>
        <fullName evidence="9 10">Protein translocase subunit SecY</fullName>
    </recommendedName>
</protein>
<evidence type="ECO:0000256" key="1">
    <source>
        <dbReference type="ARBA" id="ARBA00004141"/>
    </source>
</evidence>
<keyword evidence="3 10" id="KW-0813">Transport</keyword>
<keyword evidence="4 10" id="KW-0812">Transmembrane</keyword>
<dbReference type="PROSITE" id="PS00756">
    <property type="entry name" value="SECY_2"/>
    <property type="match status" value="1"/>
</dbReference>
<evidence type="ECO:0000256" key="2">
    <source>
        <dbReference type="ARBA" id="ARBA00005751"/>
    </source>
</evidence>
<dbReference type="GO" id="GO:0043952">
    <property type="term" value="P:protein transport by the Sec complex"/>
    <property type="evidence" value="ECO:0007669"/>
    <property type="project" value="UniProtKB-UniRule"/>
</dbReference>
<feature type="transmembrane region" description="Helical" evidence="10">
    <location>
        <begin position="190"/>
        <end position="215"/>
    </location>
</feature>
<evidence type="ECO:0000256" key="4">
    <source>
        <dbReference type="ARBA" id="ARBA00022692"/>
    </source>
</evidence>
<dbReference type="EMBL" id="BEHT01000023">
    <property type="protein sequence ID" value="GBC99268.1"/>
    <property type="molecule type" value="Genomic_DNA"/>
</dbReference>
<dbReference type="GO" id="GO:0005886">
    <property type="term" value="C:plasma membrane"/>
    <property type="evidence" value="ECO:0007669"/>
    <property type="project" value="UniProtKB-SubCell"/>
</dbReference>
<feature type="transmembrane region" description="Helical" evidence="10">
    <location>
        <begin position="30"/>
        <end position="49"/>
    </location>
</feature>
<dbReference type="SUPFAM" id="SSF103491">
    <property type="entry name" value="Preprotein translocase SecY subunit"/>
    <property type="match status" value="1"/>
</dbReference>
<evidence type="ECO:0000256" key="5">
    <source>
        <dbReference type="ARBA" id="ARBA00022927"/>
    </source>
</evidence>
<evidence type="ECO:0000256" key="6">
    <source>
        <dbReference type="ARBA" id="ARBA00022989"/>
    </source>
</evidence>
<accession>A0A2H5XDK5</accession>
<dbReference type="GO" id="GO:0065002">
    <property type="term" value="P:intracellular protein transmembrane transport"/>
    <property type="evidence" value="ECO:0007669"/>
    <property type="project" value="UniProtKB-UniRule"/>
</dbReference>
<dbReference type="InterPro" id="IPR023201">
    <property type="entry name" value="SecY_dom_sf"/>
</dbReference>
<keyword evidence="8 10" id="KW-0472">Membrane</keyword>
<dbReference type="HAMAP" id="MF_01465">
    <property type="entry name" value="SecY"/>
    <property type="match status" value="1"/>
</dbReference>
<gene>
    <name evidence="10 12" type="primary">secY</name>
    <name evidence="12" type="ORF">HRbin17_01790</name>
</gene>
<dbReference type="PRINTS" id="PR00303">
    <property type="entry name" value="SECYTRNLCASE"/>
</dbReference>
<dbReference type="PIRSF" id="PIRSF004557">
    <property type="entry name" value="SecY"/>
    <property type="match status" value="1"/>
</dbReference>
<proteinExistence type="inferred from homology"/>
<comment type="caution">
    <text evidence="12">The sequence shown here is derived from an EMBL/GenBank/DDBJ whole genome shotgun (WGS) entry which is preliminary data.</text>
</comment>
<dbReference type="InterPro" id="IPR030659">
    <property type="entry name" value="SecY_CS"/>
</dbReference>
<evidence type="ECO:0000313" key="13">
    <source>
        <dbReference type="Proteomes" id="UP000236173"/>
    </source>
</evidence>
<sequence length="448" mass="49508">MMVRPDRSGNLIQNALTALKVPDLQRRFKFLLFALAVYAFGSHIPVPGVDTSRVEQFFTSGVGSGAFFGLVNMFTGGALRKFSIFALGVIPYINGSIIVQLLTAAFPQLEELRKEGEWGRRKLAQYTRYATFISAVLQGWGFIHLFMHYGALPPDLTLWAKLRILLSLMAGTAFLMWLGELITERGIGNGISIIIFAGIVMRLPAELVSVLASALSGGIPLGSVLLLFALFAFTLVFIVYIQQSQRRIPVTYTRRMIGNRLGSVTSYLPIPVNIGGVIPIIFALAIVSFPVTVVNFFPPGLTVPLVGWTMRDIHDFMQRWFTPGGSLLGLLLYAVFVIVFTFFYAAIIYRPDEIADNLRKWGGVIPGIRPGQQTVEYIDRVATRITFAGAAFLAVIAVLEFLVPKLTNIQQFELVGGTSVLIAVSVALETMKQLEAQLLLRQYETFIK</sequence>
<comment type="caution">
    <text evidence="10">Lacks conserved residue(s) required for the propagation of feature annotation.</text>
</comment>
<keyword evidence="10" id="KW-1003">Cell membrane</keyword>
<keyword evidence="6 10" id="KW-1133">Transmembrane helix</keyword>
<dbReference type="AlphaFoldDB" id="A0A2H5XDK5"/>
<dbReference type="Gene3D" id="1.10.3370.10">
    <property type="entry name" value="SecY subunit domain"/>
    <property type="match status" value="1"/>
</dbReference>
<feature type="transmembrane region" description="Helical" evidence="10">
    <location>
        <begin position="158"/>
        <end position="178"/>
    </location>
</feature>
<feature type="transmembrane region" description="Helical" evidence="10">
    <location>
        <begin position="126"/>
        <end position="146"/>
    </location>
</feature>
<comment type="function">
    <text evidence="10">The central subunit of the protein translocation channel SecYEG. Consists of two halves formed by TMs 1-5 and 6-10. These two domains form a lateral gate at the front which open onto the bilayer between TMs 2 and 7, and are clamped together by SecE at the back. The channel is closed by both a pore ring composed of hydrophobic SecY resides and a short helix (helix 2A) on the extracellular side of the membrane which forms a plug. The plug probably moves laterally to allow the channel to open. The ring and the pore may move independently.</text>
</comment>
<feature type="transmembrane region" description="Helical" evidence="10">
    <location>
        <begin position="327"/>
        <end position="349"/>
    </location>
</feature>
<evidence type="ECO:0000256" key="8">
    <source>
        <dbReference type="ARBA" id="ARBA00023136"/>
    </source>
</evidence>
<evidence type="ECO:0000256" key="3">
    <source>
        <dbReference type="ARBA" id="ARBA00022448"/>
    </source>
</evidence>
<comment type="subunit">
    <text evidence="10">Component of the Sec protein translocase complex. Heterotrimer consisting of SecY, SecE and SecG subunits. The heterotrimers can form oligomers, although 1 heterotrimer is thought to be able to translocate proteins. Interacts with the ribosome. Interacts with SecDF, and other proteins may be involved. Interacts with SecA.</text>
</comment>
<name>A0A2H5XDK5_9BACT</name>
<dbReference type="Pfam" id="PF00344">
    <property type="entry name" value="SecY"/>
    <property type="match status" value="1"/>
</dbReference>
<organism evidence="12 13">
    <name type="scientific">Candidatus Fervidibacter japonicus</name>
    <dbReference type="NCBI Taxonomy" id="2035412"/>
    <lineage>
        <taxon>Bacteria</taxon>
        <taxon>Candidatus Fervidibacterota</taxon>
        <taxon>Candidatus Fervidibacter</taxon>
    </lineage>
</organism>
<feature type="transmembrane region" description="Helical" evidence="10">
    <location>
        <begin position="221"/>
        <end position="241"/>
    </location>
</feature>
<feature type="transmembrane region" description="Helical" evidence="10">
    <location>
        <begin position="385"/>
        <end position="403"/>
    </location>
</feature>
<dbReference type="InterPro" id="IPR002208">
    <property type="entry name" value="SecY/SEC61-alpha"/>
</dbReference>
<keyword evidence="7 10" id="KW-0811">Translocation</keyword>
<reference evidence="13" key="1">
    <citation type="submission" date="2017-09" db="EMBL/GenBank/DDBJ databases">
        <title>Metaegenomics of thermophilic ammonia-oxidizing enrichment culture.</title>
        <authorList>
            <person name="Kato S."/>
            <person name="Suzuki K."/>
        </authorList>
    </citation>
    <scope>NUCLEOTIDE SEQUENCE [LARGE SCALE GENOMIC DNA]</scope>
</reference>
<feature type="transmembrane region" description="Helical" evidence="10">
    <location>
        <begin position="261"/>
        <end position="289"/>
    </location>
</feature>
<keyword evidence="5 10" id="KW-0653">Protein transport</keyword>
<evidence type="ECO:0000256" key="7">
    <source>
        <dbReference type="ARBA" id="ARBA00023010"/>
    </source>
</evidence>
<dbReference type="PANTHER" id="PTHR10906">
    <property type="entry name" value="SECY/SEC61-ALPHA FAMILY MEMBER"/>
    <property type="match status" value="1"/>
</dbReference>
<evidence type="ECO:0000256" key="10">
    <source>
        <dbReference type="HAMAP-Rule" id="MF_01465"/>
    </source>
</evidence>
<dbReference type="Proteomes" id="UP000236173">
    <property type="component" value="Unassembled WGS sequence"/>
</dbReference>
<evidence type="ECO:0000256" key="11">
    <source>
        <dbReference type="RuleBase" id="RU004349"/>
    </source>
</evidence>
<dbReference type="FunFam" id="1.10.3370.10:FF:000001">
    <property type="entry name" value="Preprotein translocase subunit SecY"/>
    <property type="match status" value="1"/>
</dbReference>
<dbReference type="NCBIfam" id="TIGR00967">
    <property type="entry name" value="3a0501s007"/>
    <property type="match status" value="1"/>
</dbReference>
<comment type="subcellular location">
    <subcellularLocation>
        <location evidence="10">Cell membrane</location>
        <topology evidence="10">Multi-pass membrane protein</topology>
    </subcellularLocation>
    <subcellularLocation>
        <location evidence="1">Membrane</location>
        <topology evidence="1">Multi-pass membrane protein</topology>
    </subcellularLocation>
</comment>
<evidence type="ECO:0000256" key="9">
    <source>
        <dbReference type="ARBA" id="ARBA00039733"/>
    </source>
</evidence>